<feature type="region of interest" description="Disordered" evidence="3">
    <location>
        <begin position="3453"/>
        <end position="3476"/>
    </location>
</feature>
<dbReference type="GO" id="GO:0016020">
    <property type="term" value="C:membrane"/>
    <property type="evidence" value="ECO:0007669"/>
    <property type="project" value="InterPro"/>
</dbReference>
<dbReference type="PANTHER" id="PTHR38340">
    <property type="entry name" value="S-LAYER PROTEIN"/>
    <property type="match status" value="1"/>
</dbReference>
<keyword evidence="5" id="KW-1185">Reference proteome</keyword>
<keyword evidence="2" id="KW-0964">Secreted</keyword>
<dbReference type="PROSITE" id="PS00330">
    <property type="entry name" value="HEMOLYSIN_CALCIUM"/>
    <property type="match status" value="21"/>
</dbReference>
<feature type="compositionally biased region" description="Gly residues" evidence="3">
    <location>
        <begin position="3467"/>
        <end position="3476"/>
    </location>
</feature>
<gene>
    <name evidence="4" type="primary">cya_8</name>
    <name evidence="4" type="ORF">PH7735_01279</name>
</gene>
<dbReference type="EMBL" id="CYTW01000001">
    <property type="protein sequence ID" value="CUJ90671.1"/>
    <property type="molecule type" value="Genomic_DNA"/>
</dbReference>
<evidence type="ECO:0000256" key="1">
    <source>
        <dbReference type="ARBA" id="ARBA00004613"/>
    </source>
</evidence>
<dbReference type="GeneID" id="83883159"/>
<comment type="subcellular location">
    <subcellularLocation>
        <location evidence="1">Secreted</location>
    </subcellularLocation>
</comment>
<reference evidence="5" key="1">
    <citation type="submission" date="2015-09" db="EMBL/GenBank/DDBJ databases">
        <authorList>
            <person name="Rodrigo-Torres Lidia"/>
            <person name="Arahal R.David."/>
        </authorList>
    </citation>
    <scope>NUCLEOTIDE SEQUENCE [LARGE SCALE GENOMIC DNA]</scope>
    <source>
        <strain evidence="5">CECT 7735</strain>
    </source>
</reference>
<protein>
    <submittedName>
        <fullName evidence="4">Cyclolysin</fullName>
    </submittedName>
</protein>
<feature type="region of interest" description="Disordered" evidence="3">
    <location>
        <begin position="3577"/>
        <end position="3619"/>
    </location>
</feature>
<dbReference type="Gene3D" id="2.60.40.2700">
    <property type="match status" value="1"/>
</dbReference>
<dbReference type="InterPro" id="IPR011049">
    <property type="entry name" value="Serralysin-like_metalloprot_C"/>
</dbReference>
<name>A0A0P1ID52_9RHOB</name>
<dbReference type="PANTHER" id="PTHR38340:SF1">
    <property type="entry name" value="S-LAYER PROTEIN"/>
    <property type="match status" value="1"/>
</dbReference>
<dbReference type="STRING" id="1715693.PH7735_01279"/>
<dbReference type="InterPro" id="IPR013783">
    <property type="entry name" value="Ig-like_fold"/>
</dbReference>
<evidence type="ECO:0000313" key="4">
    <source>
        <dbReference type="EMBL" id="CUJ90671.1"/>
    </source>
</evidence>
<dbReference type="Gene3D" id="2.150.10.10">
    <property type="entry name" value="Serralysin-like metalloprotease, C-terminal"/>
    <property type="match status" value="18"/>
</dbReference>
<dbReference type="InterPro" id="IPR050557">
    <property type="entry name" value="RTX_toxin/Mannuronan_C5-epim"/>
</dbReference>
<dbReference type="Proteomes" id="UP000051870">
    <property type="component" value="Unassembled WGS sequence"/>
</dbReference>
<dbReference type="RefSeq" id="WP_058310424.1">
    <property type="nucleotide sequence ID" value="NZ_CYTW01000001.1"/>
</dbReference>
<dbReference type="Pfam" id="PF05345">
    <property type="entry name" value="He_PIG"/>
    <property type="match status" value="1"/>
</dbReference>
<dbReference type="GO" id="GO:0005576">
    <property type="term" value="C:extracellular region"/>
    <property type="evidence" value="ECO:0007669"/>
    <property type="project" value="UniProtKB-SubCell"/>
</dbReference>
<dbReference type="InterPro" id="IPR015919">
    <property type="entry name" value="Cadherin-like_sf"/>
</dbReference>
<dbReference type="Pfam" id="PF00353">
    <property type="entry name" value="HemolysinCabind"/>
    <property type="match status" value="31"/>
</dbReference>
<dbReference type="InterPro" id="IPR001343">
    <property type="entry name" value="Hemolysn_Ca-bd"/>
</dbReference>
<evidence type="ECO:0000256" key="3">
    <source>
        <dbReference type="SAM" id="MobiDB-lite"/>
    </source>
</evidence>
<dbReference type="SUPFAM" id="SSF49313">
    <property type="entry name" value="Cadherin-like"/>
    <property type="match status" value="1"/>
</dbReference>
<sequence>MRVQNTSVTFSTEGQSLWRPGPAESFRIDTGDYLIYDTGELTYNFSADAGVVEFSAQAYFGMRFGLVAWANLGEGGSWGATYELDLQVGIPDAQTVSLQNPDLSYQPRTMMHFDFSDYEIVSAEIVSEGFEIGVDGTISAGLDMIIDVSAGVRNIEVETLFKDFSFSDLNIINVDETINLITVSAELPEYTVELFSGVELTARVPQGADTEGSSEGSGVVSARGFSDTEFLALDADLDQLMTELLSKAGPQAAAVAKALQNTVFLERSFDIGPVDVDVTVVDISAHLGLGLTESVNLDIRDYSQSFDHNDPTAGRPNVNILLTTDNGTPDDTSDDLSVPARLGDSNVAIPAPYIGSNYGTATVTAEYSVDRALFGHTVGLGLNAFVAIEILKVSVDVWGLGDSWGPLFYEQFPSEEDAVIDLGTLYSDSFVVDGSIFGTDSDAYEVFFVEERIAPPGWDPTLPSAEQAVYGYFEANNQQLEALFASLNELFEDLYPGDPFLNERPVPVDPQNPPLAEYDFTGEVGKVHFLWQGAYSTEVTLAHGDGSRVTIATPTSLNVPNIPGATPAAPTYGALRVKLDSTDVIAYFSTLDEKYRGLFHSATSQEVRYSYADRDDSQLDKTIITGNVTNVLGGDGADVMIYHYDRSTSDTRGGEFFDGGDNFDVDSSLNLRPDINIGDLLIADLSHMTTTIDMNVAESVRLESLGTGLGGMIVRTYQHDPVTGDILVDPVTGERLIAEVVRDPSNPSILYDPNQVIVRNVEALALRTGSGDDYLVGGTFTDIFLTGAGDDVVRFVDSIDIAGVLEEDTYFDVDDDFAHLGDGDDVAIVQMTDMPGAEHNRQFTDHIMGGLGVDHLFIQAGNQGLRYDISTDTTSYVFGGEGIGALGDHDDFARLLSLIEETRSEMWTSDRFGNEQSFYGYADQHILMLNGTGNRGAVRFSRDVEQVSVIPETVYDSNGDPLPSNTGVGDDLLVYMGGSRYDGGIGGIDTFLADFSTWSSYQSLGRTGEGVAISLANTESYFGSTVIQNIDRLHVRGTFDFDVIIGGTLDDYIDGGDADDVLYGGGDQSSDTLIGGSGNDLFTWAADGDDFIDGGFGIDTLNIYEGGRGGGHTIALSNADGRIDLNLTTNVHAGETDAEITEFFDAIATATTYDAGFGTNTVQYTNVEHVNITGNVYADDVLLYQNGNYYNGGNSAADGDLFIADFRGQLSGINFEVRDTRSIGESNGYWLGNEVYIDGIDRGVIFGGEAFDTFAGGIYNDMFHGGGGNDILFGRGGNDTLVGGQGSDTFFYDSQGHDLVLGGTNAGNQYINGLLVRSVAEEDRLNILNSTGPLRVAIKDENGDFILSSRHGMALTNSSSEVLHELALNSHTAARWQYHTKNNSNLESTTSPDIVYAEIEAVDIAGSDLYDDLIVYQNGMAYVGGESYRDEDMFLADLRTFDENLTFNADHTVGEAYDIGQGTQIADFEQFYLLLGSGNDLVLGGDLGDTVYAGDGDDRLVDGRGDDHLVGEGGNDFFEHTEGNDTVDGGAGASDTLLIGGTGTSFQASFFDATGAQLGTTLSMAGGAPGFADFAAAYSHSTLSYTVITHGENSVEFRGVENLNMSGSSGNDVLLAGSSQSVLFGGAGNDALIGFEGDDFLSGGEGSDVYVFGSDFGDDVIFGESFGSSRLVFTAYSSIDLSYSATGFDLLVSAGSNSVRVVDYFATNTSFGLNFVFETTDGTGTRDFSSLGVTGRSNETVGQTYLGTDGADLIEAGTSERDTYRGFDGQDGFLSSAGADLYDGGASEDVVDYGQSAGPVNVNLATFSGTGGDAEGDFLVSIEAVSGTRGNDTLSGSRFNNTLSGGLGDDTLFGFDGDDVLLGEEGNDTLGGGKGADTLLGSDGSDNLWGGAGIDLLVGGDGNDTLDGGGDGDLLDDGLGDDIARGGAGDDIFAYRGGLDDWDGGAGSDYANFSNLEYAVGIDLAAADTAVTRDATTINDGAGSLRTLVRMTNIENARGSFFDDDLAGDGQANLLDGNAGDDIITGHAGADTLTGGAGIDTLDYSRETGSAGVDVWMDIEGAEYGVDSHGHRDTLQSFEVVIGTGHADQITGNAADNVIFGGGGNDDALDGFEGNDALYGQAGNDTIYGGDGSDTMSGGDGNDYVYGGAGNDVFIGGGTDDAIATFSSGLGNDTYEGGTGVDIMSYSTTTAGISVDLTLSSGQVNGTEIGVDTLFSIDNIVGGLGNDLMVGNAQSNTFSYFGGTDSYVGGGGDDVVSFLMFDAAVLVDLDNPNEVRTADRADVLTGPFRTIAQLSGIEGIWGSNYNDILSGNREANIILGGAGNDVIDGGLSPSEGTDSDQLYGGDGDDRFIGRAGDGSDTFDGGAGTDALDYSAETSGVNASLTTGNGGDRVINVERLIGTSFADFLTGDAAANIMQAGLGDDTVDAGLGDDLIAYSGGMDIVRGNDGLDTLDYSMFGSAIDLDLRIMGDAVVTGDTNSWDTGPRRVITLLPDMDIENAIGTDANDRLQGNDLANMLNGGLGNDELFGFDGDDMFAYSGGQDSWDGGAGVDTANFSTFRYAVSVNLGTASPGFNASHRGGSDLSSGTFVNMARMTGIENVIGTTFDDRLTGDTMDNVLSGYGGNDIMSGLEGADVLQGGSGDDLLRGGAGADTLQGGDGIDTAGYESSSAAVSVALFDGTGSGGEAEGDTLSLIENVYGSAHADFLFGDNEANELVGNAGNDLLAGEGGNDRLLGGTGDDELQGGDGFDLAFIRAAQSDVSVEQGDGFLRLTSAQGVDMIHDDVEFIEFTDGIFSHTQVAALAGPGNDTLIGTSEVDYLVGQGGADQIEGREGNDHLLGGSGNDTMLGEAGADRLDGGSGNDVLDGGLGRDLMAGGSGSDLYTVDQSDDLVQEGLNAGNDTVQSSADYVLSDNLENLTLTGEGDIAGTGNAQGNRIVGNAYDNTLTGAGGDDTLLGGLGVDTVVLGIARSSVSISQGSEGLILRSSEGVDVIGRDVEVISFTDGDASYGDLAATLPSAVQGTNAGETRTGTPNADIIAGLGGDDRLEGRAQNDILLGGTGNDALLGEEGWDHLEGGIGNDTLDGGTGADRLFGGFGNDIYVVDRADDEVFEDEGQGIDEVQSDVTFALARNVENLVLTGSGDIDGLGNEGANDLTGNTGHNRLMGADGDDTLTGGAGDDTLVGGDGEDTAVFASTLADADVIFGAANSLSITDGAGTNHLEGIEILRFTDQTITVTDLRNDLIREQHVQVGPGNYHDTDYGIDNSVEGGGTQFLNAGTASQGSNQGNELHFTTAFLDDGGRAYYSGSGFLNQATATANALRADFTGGNTTQMYLQSMSLPLLDLINADWAYFQTHVFSGDDRLQGSYFADHLVGYEGNDTILGGYGDRERYNLLTENPSPRPSPERRPGYYTNDPEHFLDDGNDTLDGGGGDDLIDGDTGHDSLIGGSGNDELWGGGDDGHDTLRGGTGDDTLHGGGGEDLAVIIAVSTEATFRMNAGMLEITSDDGVDLIDADVEEIQFYDLTLTYTQALELARVSPSATASDDTLVGTPAGETLSGLAGNDILFGRAGNDQLLGGEGNDTLHGEDGADTLNGGEGRDVMNGGGGDDTLLNSDGNDVMDGGDGIDSVRINANYADVVVGYDNGIVISSTQGVDLIVNTETFIFNDQTIEGEEMFIRALNGAPVSLLPSTLRSDEGAVLLELSQYFVDPDGDALTFTLFGLPQGVTLDAATGRISGSLTASAEPFELSVTVEDANGNSATESVSWRVENVNDAPTGGLVIDGVPMAGQTLSVVSTVADADGIDPATVQYQWLRDGIEIAGANGQTFAPVAGDVGDTLTVRITYTDLYGTDEEVSSAGVEVLASSVSLTGDGAANRLVGGIGDDRLSGLAGNDTLIGNSGNDTLLGGDGGDVLNGGEGNDSIVGGTSSDDLRDVVYAGAGNDSVDGGYGNDELRGDAGNDTIAGGFGADTVIGGTGNDTLTGSAFADQIFGSAGDDFVNGGFGHDLLNGGAGGDRFFHIGIFDHGSDWIQDYNAADGDVLHFGNASASINQFQVNTTHTATAAGERSGDDDVEEAFVIYRPTGQIMWALVDGGGQSSINLQIGTQVHDLLA</sequence>
<evidence type="ECO:0000313" key="5">
    <source>
        <dbReference type="Proteomes" id="UP000051870"/>
    </source>
</evidence>
<dbReference type="GO" id="GO:0005509">
    <property type="term" value="F:calcium ion binding"/>
    <property type="evidence" value="ECO:0007669"/>
    <property type="project" value="InterPro"/>
</dbReference>
<dbReference type="InterPro" id="IPR018511">
    <property type="entry name" value="Hemolysin-typ_Ca-bd_CS"/>
</dbReference>
<organism evidence="4 5">
    <name type="scientific">Shimia thalassica</name>
    <dbReference type="NCBI Taxonomy" id="1715693"/>
    <lineage>
        <taxon>Bacteria</taxon>
        <taxon>Pseudomonadati</taxon>
        <taxon>Pseudomonadota</taxon>
        <taxon>Alphaproteobacteria</taxon>
        <taxon>Rhodobacterales</taxon>
        <taxon>Roseobacteraceae</taxon>
    </lineage>
</organism>
<proteinExistence type="predicted"/>
<dbReference type="SUPFAM" id="SSF51120">
    <property type="entry name" value="beta-Roll"/>
    <property type="match status" value="19"/>
</dbReference>
<dbReference type="Gene3D" id="2.60.40.10">
    <property type="entry name" value="Immunoglobulins"/>
    <property type="match status" value="1"/>
</dbReference>
<accession>A0A0P1ID52</accession>
<evidence type="ECO:0000256" key="2">
    <source>
        <dbReference type="ARBA" id="ARBA00022525"/>
    </source>
</evidence>
<dbReference type="PRINTS" id="PR00313">
    <property type="entry name" value="CABNDNGRPT"/>
</dbReference>